<dbReference type="EMBL" id="JAJNDB010000004">
    <property type="protein sequence ID" value="MCD2195380.1"/>
    <property type="molecule type" value="Genomic_DNA"/>
</dbReference>
<comment type="caution">
    <text evidence="2">The sequence shown here is derived from an EMBL/GenBank/DDBJ whole genome shotgun (WGS) entry which is preliminary data.</text>
</comment>
<organism evidence="2 3">
    <name type="scientific">Actinomycetospora endophytica</name>
    <dbReference type="NCBI Taxonomy" id="2291215"/>
    <lineage>
        <taxon>Bacteria</taxon>
        <taxon>Bacillati</taxon>
        <taxon>Actinomycetota</taxon>
        <taxon>Actinomycetes</taxon>
        <taxon>Pseudonocardiales</taxon>
        <taxon>Pseudonocardiaceae</taxon>
        <taxon>Actinomycetospora</taxon>
    </lineage>
</organism>
<evidence type="ECO:0000313" key="2">
    <source>
        <dbReference type="EMBL" id="MCD2195380.1"/>
    </source>
</evidence>
<keyword evidence="2" id="KW-0808">Transferase</keyword>
<reference evidence="2 3" key="1">
    <citation type="submission" date="2021-11" db="EMBL/GenBank/DDBJ databases">
        <title>Draft genome sequence of Actinomycetospora sp. SF1 isolated from the rhizosphere soil.</title>
        <authorList>
            <person name="Duangmal K."/>
            <person name="Chantavorakit T."/>
        </authorList>
    </citation>
    <scope>NUCLEOTIDE SEQUENCE [LARGE SCALE GENOMIC DNA]</scope>
    <source>
        <strain evidence="2 3">TBRC 5722</strain>
    </source>
</reference>
<feature type="domain" description="Methyltransferase" evidence="1">
    <location>
        <begin position="56"/>
        <end position="154"/>
    </location>
</feature>
<dbReference type="CDD" id="cd02440">
    <property type="entry name" value="AdoMet_MTases"/>
    <property type="match status" value="1"/>
</dbReference>
<dbReference type="Proteomes" id="UP001199469">
    <property type="component" value="Unassembled WGS sequence"/>
</dbReference>
<dbReference type="GO" id="GO:0032259">
    <property type="term" value="P:methylation"/>
    <property type="evidence" value="ECO:0007669"/>
    <property type="project" value="UniProtKB-KW"/>
</dbReference>
<proteinExistence type="predicted"/>
<gene>
    <name evidence="2" type="ORF">LQ327_18585</name>
</gene>
<protein>
    <submittedName>
        <fullName evidence="2">Methyltransferase domain-containing protein</fullName>
    </submittedName>
</protein>
<dbReference type="GO" id="GO:0008168">
    <property type="term" value="F:methyltransferase activity"/>
    <property type="evidence" value="ECO:0007669"/>
    <property type="project" value="UniProtKB-KW"/>
</dbReference>
<name>A0ABS8PD31_9PSEU</name>
<dbReference type="InterPro" id="IPR041698">
    <property type="entry name" value="Methyltransf_25"/>
</dbReference>
<evidence type="ECO:0000259" key="1">
    <source>
        <dbReference type="Pfam" id="PF13649"/>
    </source>
</evidence>
<dbReference type="SUPFAM" id="SSF53335">
    <property type="entry name" value="S-adenosyl-L-methionine-dependent methyltransferases"/>
    <property type="match status" value="1"/>
</dbReference>
<dbReference type="RefSeq" id="WP_230736445.1">
    <property type="nucleotide sequence ID" value="NZ_JAJNDB010000004.1"/>
</dbReference>
<dbReference type="Gene3D" id="3.40.50.150">
    <property type="entry name" value="Vaccinia Virus protein VP39"/>
    <property type="match status" value="1"/>
</dbReference>
<dbReference type="Pfam" id="PF13649">
    <property type="entry name" value="Methyltransf_25"/>
    <property type="match status" value="1"/>
</dbReference>
<keyword evidence="2" id="KW-0489">Methyltransferase</keyword>
<dbReference type="InterPro" id="IPR029063">
    <property type="entry name" value="SAM-dependent_MTases_sf"/>
</dbReference>
<keyword evidence="3" id="KW-1185">Reference proteome</keyword>
<evidence type="ECO:0000313" key="3">
    <source>
        <dbReference type="Proteomes" id="UP001199469"/>
    </source>
</evidence>
<sequence length="213" mass="22016">MSSFTATPTGLPRSGRTAFLRRALTDQAAIGAIAPTSASLAGRLVDLIPATTGLRVLELGAGTGAISAAIDRRLGPGATHIALERDPALLAEVGHVAPRATPVLGDAVELATHVQDAGLSEVDLILSSLPWSNFDPAVSRRIIAAACSVLAPSGAFATIAYRPTRLNPRSRRFRRLLASSFTDVVATGTTWASLPPARLLVCREPVAGSRGPA</sequence>
<accession>A0ABS8PD31</accession>